<dbReference type="EMBL" id="FNCE01000001">
    <property type="protein sequence ID" value="SDF44847.1"/>
    <property type="molecule type" value="Genomic_DNA"/>
</dbReference>
<evidence type="ECO:0000256" key="4">
    <source>
        <dbReference type="ARBA" id="ARBA00022475"/>
    </source>
</evidence>
<accession>A0A1G7L5Q4</accession>
<evidence type="ECO:0000256" key="8">
    <source>
        <dbReference type="SAM" id="Phobius"/>
    </source>
</evidence>
<evidence type="ECO:0000256" key="7">
    <source>
        <dbReference type="ARBA" id="ARBA00023136"/>
    </source>
</evidence>
<sequence length="301" mass="32531">MTRDDQRLQGGALTLSAFIAWGLLPLYFKAVSTVPALQLLAHRALWAAVLLLVIVSVLGRWRAIRDTLATRRTRWMLVASTLLIATNWLTFIYATQVGRVIEISLGYYINPLVNILLGVLVLRERLNAFQGAAVALAVAGVTNLAVQTAGLPWPSLVVAGSFGLYGLIRKTTQLASLDGLFLETGLMAPIAAAYLAYTEVQGTGALFNGDAMLDVLLLMAGVVTAVPLLLFASGARRITYTAVGFFQYLAPTGHFLLAVFVFGEPFQPEVQGVTFACIWTALAIFSADTLRRYRQVPAAAR</sequence>
<evidence type="ECO:0000256" key="3">
    <source>
        <dbReference type="ARBA" id="ARBA00022448"/>
    </source>
</evidence>
<feature type="transmembrane region" description="Helical" evidence="8">
    <location>
        <begin position="152"/>
        <end position="168"/>
    </location>
</feature>
<dbReference type="RefSeq" id="WP_090018192.1">
    <property type="nucleotide sequence ID" value="NZ_FNCE01000001.1"/>
</dbReference>
<dbReference type="STRING" id="1082479.SAMN05216241_101130"/>
<evidence type="ECO:0000256" key="2">
    <source>
        <dbReference type="ARBA" id="ARBA00007362"/>
    </source>
</evidence>
<proteinExistence type="inferred from homology"/>
<dbReference type="Proteomes" id="UP000199415">
    <property type="component" value="Unassembled WGS sequence"/>
</dbReference>
<protein>
    <submittedName>
        <fullName evidence="10">Chloramphenicol-sensitive protein RarD</fullName>
    </submittedName>
</protein>
<keyword evidence="6 8" id="KW-1133">Transmembrane helix</keyword>
<dbReference type="InterPro" id="IPR037185">
    <property type="entry name" value="EmrE-like"/>
</dbReference>
<dbReference type="InterPro" id="IPR000620">
    <property type="entry name" value="EamA_dom"/>
</dbReference>
<dbReference type="AlphaFoldDB" id="A0A1G7L5Q4"/>
<feature type="transmembrane region" description="Helical" evidence="8">
    <location>
        <begin position="44"/>
        <end position="63"/>
    </location>
</feature>
<feature type="transmembrane region" description="Helical" evidence="8">
    <location>
        <begin position="75"/>
        <end position="93"/>
    </location>
</feature>
<dbReference type="Pfam" id="PF00892">
    <property type="entry name" value="EamA"/>
    <property type="match status" value="1"/>
</dbReference>
<dbReference type="PANTHER" id="PTHR22911:SF137">
    <property type="entry name" value="SOLUTE CARRIER FAMILY 35 MEMBER G2-RELATED"/>
    <property type="match status" value="1"/>
</dbReference>
<evidence type="ECO:0000313" key="10">
    <source>
        <dbReference type="EMBL" id="SDF44847.1"/>
    </source>
</evidence>
<dbReference type="GO" id="GO:0005886">
    <property type="term" value="C:plasma membrane"/>
    <property type="evidence" value="ECO:0007669"/>
    <property type="project" value="UniProtKB-SubCell"/>
</dbReference>
<comment type="subcellular location">
    <subcellularLocation>
        <location evidence="1">Cell membrane</location>
        <topology evidence="1">Multi-pass membrane protein</topology>
    </subcellularLocation>
</comment>
<feature type="transmembrane region" description="Helical" evidence="8">
    <location>
        <begin position="105"/>
        <end position="122"/>
    </location>
</feature>
<feature type="transmembrane region" description="Helical" evidence="8">
    <location>
        <begin position="129"/>
        <end position="146"/>
    </location>
</feature>
<dbReference type="NCBIfam" id="TIGR00688">
    <property type="entry name" value="rarD"/>
    <property type="match status" value="1"/>
</dbReference>
<feature type="transmembrane region" description="Helical" evidence="8">
    <location>
        <begin position="269"/>
        <end position="287"/>
    </location>
</feature>
<feature type="transmembrane region" description="Helical" evidence="8">
    <location>
        <begin position="245"/>
        <end position="263"/>
    </location>
</feature>
<keyword evidence="7 8" id="KW-0472">Membrane</keyword>
<evidence type="ECO:0000313" key="11">
    <source>
        <dbReference type="Proteomes" id="UP000199415"/>
    </source>
</evidence>
<evidence type="ECO:0000256" key="5">
    <source>
        <dbReference type="ARBA" id="ARBA00022692"/>
    </source>
</evidence>
<keyword evidence="11" id="KW-1185">Reference proteome</keyword>
<keyword evidence="3" id="KW-0813">Transport</keyword>
<keyword evidence="4" id="KW-1003">Cell membrane</keyword>
<feature type="transmembrane region" description="Helical" evidence="8">
    <location>
        <begin position="180"/>
        <end position="197"/>
    </location>
</feature>
<evidence type="ECO:0000256" key="6">
    <source>
        <dbReference type="ARBA" id="ARBA00022989"/>
    </source>
</evidence>
<evidence type="ECO:0000256" key="1">
    <source>
        <dbReference type="ARBA" id="ARBA00004651"/>
    </source>
</evidence>
<dbReference type="SUPFAM" id="SSF103481">
    <property type="entry name" value="Multidrug resistance efflux transporter EmrE"/>
    <property type="match status" value="1"/>
</dbReference>
<comment type="similarity">
    <text evidence="2">Belongs to the EamA transporter family.</text>
</comment>
<feature type="transmembrane region" description="Helical" evidence="8">
    <location>
        <begin position="212"/>
        <end position="233"/>
    </location>
</feature>
<dbReference type="InterPro" id="IPR004626">
    <property type="entry name" value="RarD"/>
</dbReference>
<name>A0A1G7L5Q4_9PROT</name>
<evidence type="ECO:0000259" key="9">
    <source>
        <dbReference type="Pfam" id="PF00892"/>
    </source>
</evidence>
<dbReference type="PANTHER" id="PTHR22911">
    <property type="entry name" value="ACYL-MALONYL CONDENSING ENZYME-RELATED"/>
    <property type="match status" value="1"/>
</dbReference>
<keyword evidence="5 8" id="KW-0812">Transmembrane</keyword>
<dbReference type="OrthoDB" id="369870at2"/>
<feature type="transmembrane region" description="Helical" evidence="8">
    <location>
        <begin position="12"/>
        <end position="32"/>
    </location>
</feature>
<feature type="domain" description="EamA" evidence="9">
    <location>
        <begin position="12"/>
        <end position="142"/>
    </location>
</feature>
<reference evidence="10 11" key="1">
    <citation type="submission" date="2016-10" db="EMBL/GenBank/DDBJ databases">
        <authorList>
            <person name="de Groot N.N."/>
        </authorList>
    </citation>
    <scope>NUCLEOTIDE SEQUENCE [LARGE SCALE GENOMIC DNA]</scope>
    <source>
        <strain evidence="10 11">DSM 25584</strain>
    </source>
</reference>
<organism evidence="10 11">
    <name type="scientific">Limimonas halophila</name>
    <dbReference type="NCBI Taxonomy" id="1082479"/>
    <lineage>
        <taxon>Bacteria</taxon>
        <taxon>Pseudomonadati</taxon>
        <taxon>Pseudomonadota</taxon>
        <taxon>Alphaproteobacteria</taxon>
        <taxon>Rhodospirillales</taxon>
        <taxon>Rhodovibrionaceae</taxon>
        <taxon>Limimonas</taxon>
    </lineage>
</organism>
<gene>
    <name evidence="10" type="ORF">SAMN05216241_101130</name>
</gene>